<accession>A0ABV7ZBC1</accession>
<dbReference type="PANTHER" id="PTHR30290:SF9">
    <property type="entry name" value="OLIGOPEPTIDE-BINDING PROTEIN APPA"/>
    <property type="match status" value="1"/>
</dbReference>
<keyword evidence="7" id="KW-1185">Reference proteome</keyword>
<organism evidence="6 7">
    <name type="scientific">Deinococcus rufus</name>
    <dbReference type="NCBI Taxonomy" id="2136097"/>
    <lineage>
        <taxon>Bacteria</taxon>
        <taxon>Thermotogati</taxon>
        <taxon>Deinococcota</taxon>
        <taxon>Deinococci</taxon>
        <taxon>Deinococcales</taxon>
        <taxon>Deinococcaceae</taxon>
        <taxon>Deinococcus</taxon>
    </lineage>
</organism>
<reference evidence="7" key="1">
    <citation type="journal article" date="2019" name="Int. J. Syst. Evol. Microbiol.">
        <title>The Global Catalogue of Microorganisms (GCM) 10K type strain sequencing project: providing services to taxonomists for standard genome sequencing and annotation.</title>
        <authorList>
            <consortium name="The Broad Institute Genomics Platform"/>
            <consortium name="The Broad Institute Genome Sequencing Center for Infectious Disease"/>
            <person name="Wu L."/>
            <person name="Ma J."/>
        </authorList>
    </citation>
    <scope>NUCLEOTIDE SEQUENCE [LARGE SCALE GENOMIC DNA]</scope>
    <source>
        <strain evidence="7">CCTCC AB 2017081</strain>
    </source>
</reference>
<evidence type="ECO:0000256" key="4">
    <source>
        <dbReference type="SAM" id="SignalP"/>
    </source>
</evidence>
<evidence type="ECO:0000313" key="6">
    <source>
        <dbReference type="EMBL" id="MFC3834378.1"/>
    </source>
</evidence>
<comment type="caution">
    <text evidence="6">The sequence shown here is derived from an EMBL/GenBank/DDBJ whole genome shotgun (WGS) entry which is preliminary data.</text>
</comment>
<evidence type="ECO:0000256" key="3">
    <source>
        <dbReference type="ARBA" id="ARBA00022729"/>
    </source>
</evidence>
<sequence>MRSLLTVLTIGLTVTAIPAHAAKVVGANLASIGVVPGKSGGTYTLPLGDSPQTFNYYGAIDNNTYTVLNNVLESLVEYNLATYKLEPGLAESWTTSKDGKVWTFKLRQGVKWHDGQSFDADDVVFTYNDIILNPGVRANQIPNLTFGGRPVKVEKVDQYTVRMTLNQAAGAFTQPLRTFILPQHVFAKLDPVKNPEKFMQAWGTDQATSVIGTGPFKFAGYAAGQKVTLVKNPTYWKTDPKGTKLPYLDRLEYLIIRDPQAQVAQFLAGNVDAVNITGAQFPELKQREVAGAPFKVLRSKALFGSPPHLAFNFDAKDPALAKVFSDLRFRQAMQSAVNRRRIIDDVYNTIAVLPGHGVSPISEWYVNTTRALGTFDLKAAAAKLETLGLKDTDRDGIRNLPGGKNLEFDLTYGTDSTIYPPIATILQNDLKSIGVKVNLKGLLVANMLATGQAGNYEAMLYAFGDQPDPQLRREIWQPGQALYYWHMGTRGEGGTLNTAALQPWEKRVWDIFDQGATVVDPVRRKALYGEWQALFSKNLPVIMVAKADNLAAVRNTVGNFVYNLGPIPTYNTNTFIYLK</sequence>
<evidence type="ECO:0000256" key="2">
    <source>
        <dbReference type="ARBA" id="ARBA00022448"/>
    </source>
</evidence>
<evidence type="ECO:0000259" key="5">
    <source>
        <dbReference type="Pfam" id="PF00496"/>
    </source>
</evidence>
<feature type="domain" description="Solute-binding protein family 5" evidence="5">
    <location>
        <begin position="84"/>
        <end position="469"/>
    </location>
</feature>
<feature type="chain" id="PRO_5047381412" evidence="4">
    <location>
        <begin position="22"/>
        <end position="579"/>
    </location>
</feature>
<keyword evidence="2" id="KW-0813">Transport</keyword>
<keyword evidence="3 4" id="KW-0732">Signal</keyword>
<name>A0ABV7ZBC1_9DEIO</name>
<dbReference type="InterPro" id="IPR000914">
    <property type="entry name" value="SBP_5_dom"/>
</dbReference>
<dbReference type="InterPro" id="IPR039424">
    <property type="entry name" value="SBP_5"/>
</dbReference>
<dbReference type="InterPro" id="IPR030678">
    <property type="entry name" value="Peptide/Ni-bd"/>
</dbReference>
<feature type="signal peptide" evidence="4">
    <location>
        <begin position="1"/>
        <end position="21"/>
    </location>
</feature>
<evidence type="ECO:0000313" key="7">
    <source>
        <dbReference type="Proteomes" id="UP001595803"/>
    </source>
</evidence>
<dbReference type="Proteomes" id="UP001595803">
    <property type="component" value="Unassembled WGS sequence"/>
</dbReference>
<dbReference type="Pfam" id="PF00496">
    <property type="entry name" value="SBP_bac_5"/>
    <property type="match status" value="1"/>
</dbReference>
<dbReference type="CDD" id="cd08500">
    <property type="entry name" value="PBP2_NikA_DppA_OppA_like_4"/>
    <property type="match status" value="1"/>
</dbReference>
<dbReference type="EMBL" id="JBHRZG010000022">
    <property type="protein sequence ID" value="MFC3834378.1"/>
    <property type="molecule type" value="Genomic_DNA"/>
</dbReference>
<dbReference type="Gene3D" id="3.10.105.10">
    <property type="entry name" value="Dipeptide-binding Protein, Domain 3"/>
    <property type="match status" value="1"/>
</dbReference>
<dbReference type="PIRSF" id="PIRSF002741">
    <property type="entry name" value="MppA"/>
    <property type="match status" value="1"/>
</dbReference>
<comment type="similarity">
    <text evidence="1">Belongs to the bacterial solute-binding protein 5 family.</text>
</comment>
<dbReference type="PANTHER" id="PTHR30290">
    <property type="entry name" value="PERIPLASMIC BINDING COMPONENT OF ABC TRANSPORTER"/>
    <property type="match status" value="1"/>
</dbReference>
<dbReference type="SUPFAM" id="SSF53850">
    <property type="entry name" value="Periplasmic binding protein-like II"/>
    <property type="match status" value="1"/>
</dbReference>
<protein>
    <submittedName>
        <fullName evidence="6">ABC transporter substrate-binding protein</fullName>
    </submittedName>
</protein>
<evidence type="ECO:0000256" key="1">
    <source>
        <dbReference type="ARBA" id="ARBA00005695"/>
    </source>
</evidence>
<dbReference type="Gene3D" id="3.40.190.10">
    <property type="entry name" value="Periplasmic binding protein-like II"/>
    <property type="match status" value="1"/>
</dbReference>
<proteinExistence type="inferred from homology"/>
<dbReference type="RefSeq" id="WP_380102949.1">
    <property type="nucleotide sequence ID" value="NZ_JBHRZG010000022.1"/>
</dbReference>
<gene>
    <name evidence="6" type="ORF">ACFOSB_16105</name>
</gene>